<dbReference type="GO" id="GO:0006516">
    <property type="term" value="P:glycoprotein catabolic process"/>
    <property type="evidence" value="ECO:0007669"/>
    <property type="project" value="TreeGrafter"/>
</dbReference>
<comment type="pathway">
    <text evidence="4">Protein modification; protein ubiquitination.</text>
</comment>
<evidence type="ECO:0000256" key="5">
    <source>
        <dbReference type="ARBA" id="ARBA00007401"/>
    </source>
</evidence>
<dbReference type="InterPro" id="IPR041447">
    <property type="entry name" value="Mannosidase_ig"/>
</dbReference>
<dbReference type="EC" id="3.2.1.25" evidence="7"/>
<dbReference type="InterPro" id="IPR013783">
    <property type="entry name" value="Ig-like_fold"/>
</dbReference>
<dbReference type="GO" id="GO:0061631">
    <property type="term" value="F:ubiquitin conjugating enzyme activity"/>
    <property type="evidence" value="ECO:0007669"/>
    <property type="project" value="UniProtKB-EC"/>
</dbReference>
<dbReference type="GO" id="GO:0004567">
    <property type="term" value="F:beta-mannosidase activity"/>
    <property type="evidence" value="ECO:0007669"/>
    <property type="project" value="UniProtKB-EC"/>
</dbReference>
<evidence type="ECO:0000256" key="12">
    <source>
        <dbReference type="ARBA" id="ARBA00022840"/>
    </source>
</evidence>
<proteinExistence type="inferred from homology"/>
<protein>
    <recommendedName>
        <fullName evidence="15">Mannanase</fullName>
        <ecNumber evidence="6">2.3.2.23</ecNumber>
        <ecNumber evidence="7">3.2.1.25</ecNumber>
    </recommendedName>
</protein>
<dbReference type="PROSITE" id="PS50127">
    <property type="entry name" value="UBC_2"/>
    <property type="match status" value="1"/>
</dbReference>
<evidence type="ECO:0000256" key="6">
    <source>
        <dbReference type="ARBA" id="ARBA00012486"/>
    </source>
</evidence>
<keyword evidence="13" id="KW-0325">Glycoprotein</keyword>
<dbReference type="InterPro" id="IPR054593">
    <property type="entry name" value="Beta-mannosidase-like_N2"/>
</dbReference>
<comment type="similarity">
    <text evidence="5">Belongs to the glycosyl hydrolase 2 family.</text>
</comment>
<dbReference type="SUPFAM" id="SSF49785">
    <property type="entry name" value="Galactose-binding domain-like"/>
    <property type="match status" value="1"/>
</dbReference>
<dbReference type="PANTHER" id="PTHR43730:SF1">
    <property type="entry name" value="BETA-MANNOSIDASE"/>
    <property type="match status" value="1"/>
</dbReference>
<evidence type="ECO:0000256" key="3">
    <source>
        <dbReference type="ARBA" id="ARBA00004740"/>
    </source>
</evidence>
<dbReference type="PROSITE" id="PS00183">
    <property type="entry name" value="UBC_1"/>
    <property type="match status" value="1"/>
</dbReference>
<dbReference type="Gene3D" id="3.20.20.80">
    <property type="entry name" value="Glycosidases"/>
    <property type="match status" value="2"/>
</dbReference>
<keyword evidence="12" id="KW-0067">ATP-binding</keyword>
<dbReference type="EMBL" id="SWLE01000010">
    <property type="protein sequence ID" value="TNM96001.1"/>
    <property type="molecule type" value="Genomic_DNA"/>
</dbReference>
<dbReference type="Pfam" id="PF17786">
    <property type="entry name" value="Mannosidase_ig"/>
    <property type="match status" value="1"/>
</dbReference>
<keyword evidence="11" id="KW-0378">Hydrolase</keyword>
<dbReference type="EC" id="2.3.2.23" evidence="6"/>
<evidence type="ECO:0000256" key="4">
    <source>
        <dbReference type="ARBA" id="ARBA00004906"/>
    </source>
</evidence>
<dbReference type="InterPro" id="IPR008979">
    <property type="entry name" value="Galactose-bd-like_sf"/>
</dbReference>
<evidence type="ECO:0000256" key="8">
    <source>
        <dbReference type="ARBA" id="ARBA00022679"/>
    </source>
</evidence>
<dbReference type="GO" id="GO:0005524">
    <property type="term" value="F:ATP binding"/>
    <property type="evidence" value="ECO:0007669"/>
    <property type="project" value="UniProtKB-KW"/>
</dbReference>
<dbReference type="FunFam" id="3.10.110.10:FF:000101">
    <property type="entry name" value="Ubiquitin-conjugating enzyme E2 D2"/>
    <property type="match status" value="1"/>
</dbReference>
<evidence type="ECO:0000256" key="16">
    <source>
        <dbReference type="PROSITE-ProRule" id="PRU10133"/>
    </source>
</evidence>
<dbReference type="SUPFAM" id="SSF49303">
    <property type="entry name" value="beta-Galactosidase/glucuronidase domain"/>
    <property type="match status" value="3"/>
</dbReference>
<evidence type="ECO:0000256" key="15">
    <source>
        <dbReference type="ARBA" id="ARBA00033445"/>
    </source>
</evidence>
<name>A0A4Z2BUV0_9TELE</name>
<dbReference type="Gene3D" id="3.10.110.10">
    <property type="entry name" value="Ubiquitin Conjugating Enzyme"/>
    <property type="match status" value="1"/>
</dbReference>
<dbReference type="InterPro" id="IPR041625">
    <property type="entry name" value="Beta-mannosidase_Ig"/>
</dbReference>
<keyword evidence="9" id="KW-0547">Nucleotide-binding</keyword>
<dbReference type="FunFam" id="2.60.40.10:FF:000650">
    <property type="entry name" value="Mannosidase beta"/>
    <property type="match status" value="1"/>
</dbReference>
<accession>A0A4Z2BUV0</accession>
<evidence type="ECO:0000313" key="19">
    <source>
        <dbReference type="Proteomes" id="UP000516260"/>
    </source>
</evidence>
<organism evidence="18 19">
    <name type="scientific">Takifugu bimaculatus</name>
    <dbReference type="NCBI Taxonomy" id="433685"/>
    <lineage>
        <taxon>Eukaryota</taxon>
        <taxon>Metazoa</taxon>
        <taxon>Chordata</taxon>
        <taxon>Craniata</taxon>
        <taxon>Vertebrata</taxon>
        <taxon>Euteleostomi</taxon>
        <taxon>Actinopterygii</taxon>
        <taxon>Neopterygii</taxon>
        <taxon>Teleostei</taxon>
        <taxon>Neoteleostei</taxon>
        <taxon>Acanthomorphata</taxon>
        <taxon>Eupercaria</taxon>
        <taxon>Tetraodontiformes</taxon>
        <taxon>Tetradontoidea</taxon>
        <taxon>Tetraodontidae</taxon>
        <taxon>Takifugu</taxon>
    </lineage>
</organism>
<keyword evidence="10" id="KW-0833">Ubl conjugation pathway</keyword>
<feature type="domain" description="UBC core" evidence="17">
    <location>
        <begin position="1"/>
        <end position="160"/>
    </location>
</feature>
<dbReference type="AlphaFoldDB" id="A0A4Z2BUV0"/>
<keyword evidence="8" id="KW-0808">Transferase</keyword>
<evidence type="ECO:0000256" key="2">
    <source>
        <dbReference type="ARBA" id="ARBA00000829"/>
    </source>
</evidence>
<dbReference type="SMART" id="SM00212">
    <property type="entry name" value="UBCc"/>
    <property type="match status" value="1"/>
</dbReference>
<dbReference type="InterPro" id="IPR050887">
    <property type="entry name" value="Beta-mannosidase_GH2"/>
</dbReference>
<dbReference type="InterPro" id="IPR023313">
    <property type="entry name" value="UBQ-conjugating_AS"/>
</dbReference>
<comment type="caution">
    <text evidence="18">The sequence shown here is derived from an EMBL/GenBank/DDBJ whole genome shotgun (WGS) entry which is preliminary data.</text>
</comment>
<dbReference type="InterPro" id="IPR016135">
    <property type="entry name" value="UBQ-conjugating_enzyme/RWD"/>
</dbReference>
<dbReference type="Proteomes" id="UP000516260">
    <property type="component" value="Chromosome 18"/>
</dbReference>
<evidence type="ECO:0000256" key="11">
    <source>
        <dbReference type="ARBA" id="ARBA00022801"/>
    </source>
</evidence>
<dbReference type="Gene3D" id="2.60.40.10">
    <property type="entry name" value="Immunoglobulins"/>
    <property type="match status" value="2"/>
</dbReference>
<gene>
    <name evidence="18" type="ORF">fugu_017084</name>
</gene>
<evidence type="ECO:0000256" key="10">
    <source>
        <dbReference type="ARBA" id="ARBA00022786"/>
    </source>
</evidence>
<dbReference type="Pfam" id="PF17753">
    <property type="entry name" value="Ig_mannosidase"/>
    <property type="match status" value="1"/>
</dbReference>
<dbReference type="Pfam" id="PF00179">
    <property type="entry name" value="UQ_con"/>
    <property type="match status" value="1"/>
</dbReference>
<evidence type="ECO:0000259" key="17">
    <source>
        <dbReference type="PROSITE" id="PS50127"/>
    </source>
</evidence>
<dbReference type="Gene3D" id="2.60.120.260">
    <property type="entry name" value="Galactose-binding domain-like"/>
    <property type="match status" value="1"/>
</dbReference>
<evidence type="ECO:0000256" key="14">
    <source>
        <dbReference type="ARBA" id="ARBA00023295"/>
    </source>
</evidence>
<reference evidence="18 19" key="1">
    <citation type="submission" date="2019-04" db="EMBL/GenBank/DDBJ databases">
        <title>The sequence and de novo assembly of Takifugu bimaculatus genome using PacBio and Hi-C technologies.</title>
        <authorList>
            <person name="Xu P."/>
            <person name="Liu B."/>
            <person name="Zhou Z."/>
        </authorList>
    </citation>
    <scope>NUCLEOTIDE SEQUENCE [LARGE SCALE GENOMIC DNA]</scope>
    <source>
        <strain evidence="18">TB-2018</strain>
        <tissue evidence="18">Muscle</tissue>
    </source>
</reference>
<evidence type="ECO:0000256" key="13">
    <source>
        <dbReference type="ARBA" id="ARBA00023180"/>
    </source>
</evidence>
<evidence type="ECO:0000256" key="7">
    <source>
        <dbReference type="ARBA" id="ARBA00012754"/>
    </source>
</evidence>
<comment type="catalytic activity">
    <reaction evidence="1">
        <text>S-ubiquitinyl-[E1 ubiquitin-activating enzyme]-L-cysteine + [E2 ubiquitin-conjugating enzyme]-L-cysteine = [E1 ubiquitin-activating enzyme]-L-cysteine + S-ubiquitinyl-[E2 ubiquitin-conjugating enzyme]-L-cysteine.</text>
        <dbReference type="EC" id="2.3.2.23"/>
    </reaction>
</comment>
<dbReference type="SUPFAM" id="SSF51445">
    <property type="entry name" value="(Trans)glycosidases"/>
    <property type="match status" value="1"/>
</dbReference>
<dbReference type="PANTHER" id="PTHR43730">
    <property type="entry name" value="BETA-MANNOSIDASE"/>
    <property type="match status" value="1"/>
</dbReference>
<feature type="active site" description="Glycyl thioester intermediate" evidence="16">
    <location>
        <position position="85"/>
    </location>
</feature>
<dbReference type="Pfam" id="PF22666">
    <property type="entry name" value="Glyco_hydro_2_N2"/>
    <property type="match status" value="1"/>
</dbReference>
<comment type="pathway">
    <text evidence="3">Glycan metabolism; N-glycan degradation.</text>
</comment>
<dbReference type="InterPro" id="IPR000608">
    <property type="entry name" value="UBC"/>
</dbReference>
<keyword evidence="19" id="KW-1185">Reference proteome</keyword>
<dbReference type="SUPFAM" id="SSF54495">
    <property type="entry name" value="UBC-like"/>
    <property type="match status" value="1"/>
</dbReference>
<evidence type="ECO:0000313" key="18">
    <source>
        <dbReference type="EMBL" id="TNM96001.1"/>
    </source>
</evidence>
<evidence type="ECO:0000256" key="1">
    <source>
        <dbReference type="ARBA" id="ARBA00000485"/>
    </source>
</evidence>
<evidence type="ECO:0000256" key="9">
    <source>
        <dbReference type="ARBA" id="ARBA00022741"/>
    </source>
</evidence>
<dbReference type="InterPro" id="IPR036156">
    <property type="entry name" value="Beta-gal/glucu_dom_sf"/>
</dbReference>
<comment type="catalytic activity">
    <reaction evidence="2">
        <text>Hydrolysis of terminal, non-reducing beta-D-mannose residues in beta-D-mannosides.</text>
        <dbReference type="EC" id="3.2.1.25"/>
    </reaction>
</comment>
<sequence length="941" mass="105960">MALKRINKELSDLSRDPPSQCSAGPVGDDLFHWQATIMGPADSPYQGGVFFLTIHFPTDYPFKPPKVAFTTRIYHPNINSNGSICLDILRSQWSPALTISKDTPKRQKNGQPNMQCDGVDPRAELLRRQETLNLNGKWILSNGSVSLAAEVPGCVHTALHKQGHIQEPYFRFNDLSYRWIAYDNWTYARVFNVSPELRAKEKILLVFDGVDTVSSIWLNGVKVGSTDNMFRRYDFQVGDVLTDGENAAESGLHVSGSLCISEVSSSFGLQSSSRVSSRRPEGGMSRQLHQKTGLWKQVRLVAFDVLHLLQLSSLPLLDVRTSQWRVQVDVIVDAAQDTNMLIVLSVPELDSEQSFQTRFLQGKSKNSLTLNINKTSPVRLWWPNGHGAQPGYRLTVTGFQGGSLMLKTETKVYFRTVELIQDPVVGSPGLTFYFRINGKAIFLKGSNWIPAHSFQDQVTAAVLRNLLQSAVDANMNTLRVWGGGVYEQDLFYSLCDELGIMVRRLKSHPSIIVWSGNNENEAALATNWFHIPVSQRPVYLKDYVRLYVDTIKLLVQEEDQTRPFLVSSPTNGAESEQEGWVAANPYDPLYGDTHFYSYLLDCWDWRTFPRTRFASEYGFQSWPSFSTLRPVSLREDWSYSGRFASHRQHHESGNQQMLQQAALHFTLPNSSDPIRQYTDTLYLTQVMQAQCVKVQTEFYRRSRTELVDGRGHTMGALYWQLNDIWQAPSWSSIEFGGKWKMLHYFAQNFFAAVLPVGFEDDDVLHIYAVSDLSGDMTLWAVVNVYSWAELDPVCSLKSEPHLVPAGSAVGVFQQPVAALLAGCGRCTRFSCLLTFHLEDATGQQGPTNHHFLSSPKDAQGLQSPNITVEVREDKTGYLMSLRSAAVAPFVWLDVGGIPGRFSSNGFLMISRNMTVTFHAWQPTSVSELTRALSIKSLRDVY</sequence>
<keyword evidence="14" id="KW-0326">Glycosidase</keyword>
<dbReference type="InterPro" id="IPR017853">
    <property type="entry name" value="GH"/>
</dbReference>